<evidence type="ECO:0000313" key="3">
    <source>
        <dbReference type="Proteomes" id="UP000799776"/>
    </source>
</evidence>
<feature type="compositionally biased region" description="Basic residues" evidence="1">
    <location>
        <begin position="547"/>
        <end position="557"/>
    </location>
</feature>
<reference evidence="2" key="1">
    <citation type="journal article" date="2020" name="Stud. Mycol.">
        <title>101 Dothideomycetes genomes: a test case for predicting lifestyles and emergence of pathogens.</title>
        <authorList>
            <person name="Haridas S."/>
            <person name="Albert R."/>
            <person name="Binder M."/>
            <person name="Bloem J."/>
            <person name="Labutti K."/>
            <person name="Salamov A."/>
            <person name="Andreopoulos B."/>
            <person name="Baker S."/>
            <person name="Barry K."/>
            <person name="Bills G."/>
            <person name="Bluhm B."/>
            <person name="Cannon C."/>
            <person name="Castanera R."/>
            <person name="Culley D."/>
            <person name="Daum C."/>
            <person name="Ezra D."/>
            <person name="Gonzalez J."/>
            <person name="Henrissat B."/>
            <person name="Kuo A."/>
            <person name="Liang C."/>
            <person name="Lipzen A."/>
            <person name="Lutzoni F."/>
            <person name="Magnuson J."/>
            <person name="Mondo S."/>
            <person name="Nolan M."/>
            <person name="Ohm R."/>
            <person name="Pangilinan J."/>
            <person name="Park H.-J."/>
            <person name="Ramirez L."/>
            <person name="Alfaro M."/>
            <person name="Sun H."/>
            <person name="Tritt A."/>
            <person name="Yoshinaga Y."/>
            <person name="Zwiers L.-H."/>
            <person name="Turgeon B."/>
            <person name="Goodwin S."/>
            <person name="Spatafora J."/>
            <person name="Crous P."/>
            <person name="Grigoriev I."/>
        </authorList>
    </citation>
    <scope>NUCLEOTIDE SEQUENCE</scope>
    <source>
        <strain evidence="2">CBS 121410</strain>
    </source>
</reference>
<feature type="region of interest" description="Disordered" evidence="1">
    <location>
        <begin position="380"/>
        <end position="431"/>
    </location>
</feature>
<evidence type="ECO:0000313" key="2">
    <source>
        <dbReference type="EMBL" id="KAF2087018.1"/>
    </source>
</evidence>
<dbReference type="Proteomes" id="UP000799776">
    <property type="component" value="Unassembled WGS sequence"/>
</dbReference>
<feature type="region of interest" description="Disordered" evidence="1">
    <location>
        <begin position="471"/>
        <end position="565"/>
    </location>
</feature>
<dbReference type="EMBL" id="ML978722">
    <property type="protein sequence ID" value="KAF2087018.1"/>
    <property type="molecule type" value="Genomic_DNA"/>
</dbReference>
<feature type="compositionally biased region" description="Basic residues" evidence="1">
    <location>
        <begin position="511"/>
        <end position="525"/>
    </location>
</feature>
<feature type="region of interest" description="Disordered" evidence="1">
    <location>
        <begin position="1"/>
        <end position="64"/>
    </location>
</feature>
<feature type="region of interest" description="Disordered" evidence="1">
    <location>
        <begin position="126"/>
        <end position="151"/>
    </location>
</feature>
<proteinExistence type="predicted"/>
<name>A0A9P4HUK3_9PEZI</name>
<feature type="compositionally biased region" description="Polar residues" evidence="1">
    <location>
        <begin position="27"/>
        <end position="41"/>
    </location>
</feature>
<comment type="caution">
    <text evidence="2">The sequence shown here is derived from an EMBL/GenBank/DDBJ whole genome shotgun (WGS) entry which is preliminary data.</text>
</comment>
<dbReference type="AlphaFoldDB" id="A0A9P4HUK3"/>
<feature type="compositionally biased region" description="Polar residues" evidence="1">
    <location>
        <begin position="471"/>
        <end position="486"/>
    </location>
</feature>
<keyword evidence="3" id="KW-1185">Reference proteome</keyword>
<evidence type="ECO:0000256" key="1">
    <source>
        <dbReference type="SAM" id="MobiDB-lite"/>
    </source>
</evidence>
<gene>
    <name evidence="2" type="ORF">K490DRAFT_57480</name>
</gene>
<accession>A0A9P4HUK3</accession>
<organism evidence="2 3">
    <name type="scientific">Saccharata proteae CBS 121410</name>
    <dbReference type="NCBI Taxonomy" id="1314787"/>
    <lineage>
        <taxon>Eukaryota</taxon>
        <taxon>Fungi</taxon>
        <taxon>Dikarya</taxon>
        <taxon>Ascomycota</taxon>
        <taxon>Pezizomycotina</taxon>
        <taxon>Dothideomycetes</taxon>
        <taxon>Dothideomycetes incertae sedis</taxon>
        <taxon>Botryosphaeriales</taxon>
        <taxon>Saccharataceae</taxon>
        <taxon>Saccharata</taxon>
    </lineage>
</organism>
<sequence length="565" mass="60690">MTNPKDGKSRKSAHAAPPRPLSPEKQACTTRKQSAGSTQGPASRAYRTILPKSPRAEAVDPYPNAILDPCRPTYPDPSWNPDAPLAYIVPELLQWWFPSSSDNLMPHLPSQDATQPPAHVVAGGLRNSASDERNESVQPTSEYGKGSEGIQYLTTGPSYQHMSGPASVPSTILASTRRPNKRPAPIDATSMGEIQTKKRLRVDEGETAEPATQAADGYMAEQTIQPVIQLSKNNLDHEGQEKLGGQAKEPAMEPAMEQEQAQKDVTGGLLSPFPDKTAFPASVPLEQKRNKRPVPVDIESRREAGRNKRLRIITEQQPMEDASMSGNRQVPMPKAMPLSGYPTPQSSFSAESLGSYNFNAALAAGFGEPRVSPVATPEEGELNNFAEPNLGRGNDEPPGSEQPFAPRLPQNTTVIEDKDGDDEIIASTIPPAGISFKKAEHLLPSSSRNPLSPSTALLAACKTGATIINLTPTIPSTGPSPASIATPNIPRMPDPHPPTLSPAPTLETPGPKRRTRKQGPKKPPKSRGYDENGLPDFPKLTPSPNAKPKRKYARKKDKGGDGAND</sequence>
<protein>
    <submittedName>
        <fullName evidence="2">Uncharacterized protein</fullName>
    </submittedName>
</protein>
<feature type="compositionally biased region" description="Pro residues" evidence="1">
    <location>
        <begin position="490"/>
        <end position="501"/>
    </location>
</feature>